<dbReference type="InterPro" id="IPR006145">
    <property type="entry name" value="PsdUridine_synth_RsuA/RluA"/>
</dbReference>
<sequence length="255" mass="29399">MQTQCQLDSLKVLYHDEHIVAIHKPAALLVHRSPIDKHETQFAVQLTRDLIGQEVFPVHRLDKPTSGLLLFALNKESARHLGEQFTQHSLQKTYLALVRGWTAAQGEIDKALMYKKDKYGDRDKQEPTTAQEAFTAYQTLGQSTLDKHLGKFEQQRYSLLELRPKTGRKHQIRRHLNGISHPIIGDVSYGDRNHNHLFNDWRGYHRLYLAATSLAFTHPHTEQPIRIQAPLQNDFVATLQALNLDCAMFNHFQNL</sequence>
<dbReference type="EMBL" id="JAGETV010000013">
    <property type="protein sequence ID" value="MBO1927587.1"/>
    <property type="molecule type" value="Genomic_DNA"/>
</dbReference>
<accession>A0ABS3Q5K8</accession>
<dbReference type="RefSeq" id="WP_208149984.1">
    <property type="nucleotide sequence ID" value="NZ_JAGETV010000013.1"/>
</dbReference>
<evidence type="ECO:0000256" key="6">
    <source>
        <dbReference type="ARBA" id="ARBA00040675"/>
    </source>
</evidence>
<evidence type="ECO:0000256" key="9">
    <source>
        <dbReference type="ARBA" id="ARBA00043049"/>
    </source>
</evidence>
<evidence type="ECO:0000256" key="2">
    <source>
        <dbReference type="ARBA" id="ARBA00023235"/>
    </source>
</evidence>
<evidence type="ECO:0000313" key="11">
    <source>
        <dbReference type="EMBL" id="MBO1927587.1"/>
    </source>
</evidence>
<keyword evidence="1" id="KW-0819">tRNA processing</keyword>
<evidence type="ECO:0000259" key="10">
    <source>
        <dbReference type="Pfam" id="PF00849"/>
    </source>
</evidence>
<dbReference type="PANTHER" id="PTHR21600">
    <property type="entry name" value="MITOCHONDRIAL RNA PSEUDOURIDINE SYNTHASE"/>
    <property type="match status" value="1"/>
</dbReference>
<evidence type="ECO:0000256" key="5">
    <source>
        <dbReference type="ARBA" id="ARBA00038943"/>
    </source>
</evidence>
<evidence type="ECO:0000256" key="8">
    <source>
        <dbReference type="ARBA" id="ARBA00041975"/>
    </source>
</evidence>
<name>A0ABS3Q5K8_9GAMM</name>
<comment type="catalytic activity">
    <reaction evidence="3">
        <text>uridine(65) in tRNA = pseudouridine(65) in tRNA</text>
        <dbReference type="Rhea" id="RHEA:42536"/>
        <dbReference type="Rhea" id="RHEA-COMP:10103"/>
        <dbReference type="Rhea" id="RHEA-COMP:10104"/>
        <dbReference type="ChEBI" id="CHEBI:65314"/>
        <dbReference type="ChEBI" id="CHEBI:65315"/>
        <dbReference type="EC" id="5.4.99.26"/>
    </reaction>
</comment>
<organism evidence="11 12">
    <name type="scientific">Thiomicrorhabdus marina</name>
    <dbReference type="NCBI Taxonomy" id="2818442"/>
    <lineage>
        <taxon>Bacteria</taxon>
        <taxon>Pseudomonadati</taxon>
        <taxon>Pseudomonadota</taxon>
        <taxon>Gammaproteobacteria</taxon>
        <taxon>Thiotrichales</taxon>
        <taxon>Piscirickettsiaceae</taxon>
        <taxon>Thiomicrorhabdus</taxon>
    </lineage>
</organism>
<keyword evidence="12" id="KW-1185">Reference proteome</keyword>
<dbReference type="InterPro" id="IPR050188">
    <property type="entry name" value="RluA_PseudoU_synthase"/>
</dbReference>
<dbReference type="PANTHER" id="PTHR21600:SF56">
    <property type="entry name" value="TRNA PSEUDOURIDINE SYNTHASE C"/>
    <property type="match status" value="1"/>
</dbReference>
<evidence type="ECO:0000256" key="4">
    <source>
        <dbReference type="ARBA" id="ARBA00037670"/>
    </source>
</evidence>
<evidence type="ECO:0000256" key="7">
    <source>
        <dbReference type="ARBA" id="ARBA00041803"/>
    </source>
</evidence>
<dbReference type="Proteomes" id="UP000664835">
    <property type="component" value="Unassembled WGS sequence"/>
</dbReference>
<feature type="domain" description="Pseudouridine synthase RsuA/RluA-like" evidence="10">
    <location>
        <begin position="18"/>
        <end position="177"/>
    </location>
</feature>
<gene>
    <name evidence="11" type="ORF">J3998_08340</name>
</gene>
<dbReference type="Gene3D" id="3.30.2350.10">
    <property type="entry name" value="Pseudouridine synthase"/>
    <property type="match status" value="1"/>
</dbReference>
<dbReference type="SUPFAM" id="SSF55120">
    <property type="entry name" value="Pseudouridine synthase"/>
    <property type="match status" value="1"/>
</dbReference>
<dbReference type="InterPro" id="IPR020103">
    <property type="entry name" value="PsdUridine_synth_cat_dom_sf"/>
</dbReference>
<reference evidence="11 12" key="1">
    <citation type="submission" date="2021-03" db="EMBL/GenBank/DDBJ databases">
        <title>Thiomicrorhabdus sp.nov.,novel sulfur-oxidizing bacteria isolated from coastal sediment.</title>
        <authorList>
            <person name="Liu X."/>
        </authorList>
    </citation>
    <scope>NUCLEOTIDE SEQUENCE [LARGE SCALE GENOMIC DNA]</scope>
    <source>
        <strain evidence="11 12">6S2-11</strain>
    </source>
</reference>
<evidence type="ECO:0000256" key="3">
    <source>
        <dbReference type="ARBA" id="ARBA00036607"/>
    </source>
</evidence>
<comment type="caution">
    <text evidence="11">The sequence shown here is derived from an EMBL/GenBank/DDBJ whole genome shotgun (WGS) entry which is preliminary data.</text>
</comment>
<proteinExistence type="predicted"/>
<keyword evidence="2" id="KW-0413">Isomerase</keyword>
<dbReference type="Pfam" id="PF00849">
    <property type="entry name" value="PseudoU_synth_2"/>
    <property type="match status" value="1"/>
</dbReference>
<dbReference type="InterPro" id="IPR006224">
    <property type="entry name" value="PsdUridine_synth_RluA-like_CS"/>
</dbReference>
<evidence type="ECO:0000313" key="12">
    <source>
        <dbReference type="Proteomes" id="UP000664835"/>
    </source>
</evidence>
<comment type="function">
    <text evidence="4">Responsible for synthesis of pseudouridine from uracil-65 in transfer RNAs.</text>
</comment>
<evidence type="ECO:0000256" key="1">
    <source>
        <dbReference type="ARBA" id="ARBA00022694"/>
    </source>
</evidence>
<dbReference type="EC" id="5.4.99.26" evidence="5"/>
<dbReference type="PROSITE" id="PS01129">
    <property type="entry name" value="PSI_RLU"/>
    <property type="match status" value="1"/>
</dbReference>
<protein>
    <recommendedName>
        <fullName evidence="6">tRNA pseudouridine synthase C</fullName>
        <ecNumber evidence="5">5.4.99.26</ecNumber>
    </recommendedName>
    <alternativeName>
        <fullName evidence="8">tRNA pseudouridine(65) synthase</fullName>
    </alternativeName>
    <alternativeName>
        <fullName evidence="9">tRNA pseudouridylate synthase C</fullName>
    </alternativeName>
    <alternativeName>
        <fullName evidence="7">tRNA-uridine isomerase C</fullName>
    </alternativeName>
</protein>